<comment type="caution">
    <text evidence="5">The sequence shown here is derived from an EMBL/GenBank/DDBJ whole genome shotgun (WGS) entry which is preliminary data.</text>
</comment>
<evidence type="ECO:0000256" key="3">
    <source>
        <dbReference type="SAM" id="Phobius"/>
    </source>
</evidence>
<keyword evidence="3" id="KW-0812">Transmembrane</keyword>
<evidence type="ECO:0000313" key="6">
    <source>
        <dbReference type="Proteomes" id="UP000469949"/>
    </source>
</evidence>
<feature type="domain" description="ATPase AAA-type core" evidence="4">
    <location>
        <begin position="106"/>
        <end position="267"/>
    </location>
</feature>
<dbReference type="GO" id="GO:0008233">
    <property type="term" value="F:peptidase activity"/>
    <property type="evidence" value="ECO:0007669"/>
    <property type="project" value="UniProtKB-KW"/>
</dbReference>
<dbReference type="GO" id="GO:0016887">
    <property type="term" value="F:ATP hydrolysis activity"/>
    <property type="evidence" value="ECO:0007669"/>
    <property type="project" value="InterPro"/>
</dbReference>
<dbReference type="AlphaFoldDB" id="A0A833J416"/>
<dbReference type="PANTHER" id="PTHR11638">
    <property type="entry name" value="ATP-DEPENDENT CLP PROTEASE"/>
    <property type="match status" value="1"/>
</dbReference>
<keyword evidence="3" id="KW-1133">Transmembrane helix</keyword>
<organism evidence="5 6">
    <name type="scientific">Methylorubrum populi</name>
    <dbReference type="NCBI Taxonomy" id="223967"/>
    <lineage>
        <taxon>Bacteria</taxon>
        <taxon>Pseudomonadati</taxon>
        <taxon>Pseudomonadota</taxon>
        <taxon>Alphaproteobacteria</taxon>
        <taxon>Hyphomicrobiales</taxon>
        <taxon>Methylobacteriaceae</taxon>
        <taxon>Methylorubrum</taxon>
    </lineage>
</organism>
<reference evidence="5 6" key="1">
    <citation type="submission" date="2019-10" db="EMBL/GenBank/DDBJ databases">
        <title>Draft Genome Sequence of the Caffeine Degrading Methylotroph Methylorubrum populi PINKEL.</title>
        <authorList>
            <person name="Dawson S.C."/>
            <person name="Zhang X."/>
            <person name="Wright M.E."/>
            <person name="Sharma G."/>
            <person name="Langner J.T."/>
            <person name="Ditty J.L."/>
            <person name="Subuyuj G.A."/>
        </authorList>
    </citation>
    <scope>NUCLEOTIDE SEQUENCE [LARGE SCALE GENOMIC DNA]</scope>
    <source>
        <strain evidence="5 6">Pinkel</strain>
    </source>
</reference>
<dbReference type="Proteomes" id="UP000469949">
    <property type="component" value="Unassembled WGS sequence"/>
</dbReference>
<accession>A0A833J416</accession>
<dbReference type="PRINTS" id="PR00300">
    <property type="entry name" value="CLPPROTEASEA"/>
</dbReference>
<feature type="transmembrane region" description="Helical" evidence="3">
    <location>
        <begin position="6"/>
        <end position="24"/>
    </location>
</feature>
<keyword evidence="5" id="KW-0645">Protease</keyword>
<evidence type="ECO:0000256" key="1">
    <source>
        <dbReference type="ARBA" id="ARBA00022741"/>
    </source>
</evidence>
<evidence type="ECO:0000256" key="2">
    <source>
        <dbReference type="ARBA" id="ARBA00022840"/>
    </source>
</evidence>
<keyword evidence="5" id="KW-0378">Hydrolase</keyword>
<proteinExistence type="predicted"/>
<dbReference type="InterPro" id="IPR003959">
    <property type="entry name" value="ATPase_AAA_core"/>
</dbReference>
<dbReference type="InterPro" id="IPR050130">
    <property type="entry name" value="ClpA_ClpB"/>
</dbReference>
<dbReference type="GO" id="GO:0034605">
    <property type="term" value="P:cellular response to heat"/>
    <property type="evidence" value="ECO:0007669"/>
    <property type="project" value="TreeGrafter"/>
</dbReference>
<keyword evidence="1" id="KW-0547">Nucleotide-binding</keyword>
<dbReference type="InterPro" id="IPR001270">
    <property type="entry name" value="ClpA/B"/>
</dbReference>
<dbReference type="GO" id="GO:0006508">
    <property type="term" value="P:proteolysis"/>
    <property type="evidence" value="ECO:0007669"/>
    <property type="project" value="UniProtKB-KW"/>
</dbReference>
<gene>
    <name evidence="5" type="ORF">F8B43_3427</name>
</gene>
<dbReference type="InterPro" id="IPR027417">
    <property type="entry name" value="P-loop_NTPase"/>
</dbReference>
<dbReference type="Gene3D" id="3.40.50.300">
    <property type="entry name" value="P-loop containing nucleotide triphosphate hydrolases"/>
    <property type="match status" value="1"/>
</dbReference>
<sequence>MSSSLIVVVGLVLVVIGVVIVAITRRSTSAIIELPVRKPVKIIDRLYNRAALEKRMAELPSSQTVHVNRDEVIALMKDHIFGQDPVIEDVVDSIWGNFLAENRAQPVGVFLLAGPPGSAKSRFGQALGTALYGAQGAKAFNLASYSGSHSGSGLFGAPQDHQGGAGMLSEYLIANPRSVVILDEFEKASNAVQRLFLDVWNDGCFTDHKLKRVVSTVDTIFIVTTNAQEDQMTALAASYKNKPVELEERVREVLKHDIENSVLSRIERVFVFQPLDRIAFAALVGSFIEEVAGRYRITVTSVEEEVAYRYGLKHYGEKIDGRAVSGAVVKDMRADFIRLQKTGVTRAKVGWNAKKNTLSITADT</sequence>
<dbReference type="Pfam" id="PF07724">
    <property type="entry name" value="AAA_2"/>
    <property type="match status" value="1"/>
</dbReference>
<dbReference type="EMBL" id="WEKV01000013">
    <property type="protein sequence ID" value="KAB7784072.1"/>
    <property type="molecule type" value="Genomic_DNA"/>
</dbReference>
<evidence type="ECO:0000313" key="5">
    <source>
        <dbReference type="EMBL" id="KAB7784072.1"/>
    </source>
</evidence>
<dbReference type="SUPFAM" id="SSF52540">
    <property type="entry name" value="P-loop containing nucleoside triphosphate hydrolases"/>
    <property type="match status" value="1"/>
</dbReference>
<keyword evidence="3" id="KW-0472">Membrane</keyword>
<name>A0A833J416_9HYPH</name>
<dbReference type="GO" id="GO:0005524">
    <property type="term" value="F:ATP binding"/>
    <property type="evidence" value="ECO:0007669"/>
    <property type="project" value="UniProtKB-KW"/>
</dbReference>
<keyword evidence="2 5" id="KW-0067">ATP-binding</keyword>
<dbReference type="PANTHER" id="PTHR11638:SF18">
    <property type="entry name" value="HEAT SHOCK PROTEIN 104"/>
    <property type="match status" value="1"/>
</dbReference>
<dbReference type="RefSeq" id="WP_152277741.1">
    <property type="nucleotide sequence ID" value="NZ_WEKV01000013.1"/>
</dbReference>
<evidence type="ECO:0000259" key="4">
    <source>
        <dbReference type="Pfam" id="PF07724"/>
    </source>
</evidence>
<dbReference type="GO" id="GO:0005737">
    <property type="term" value="C:cytoplasm"/>
    <property type="evidence" value="ECO:0007669"/>
    <property type="project" value="TreeGrafter"/>
</dbReference>
<protein>
    <submittedName>
        <fullName evidence="5">ATP-dependent Clp protease ATP-binding subunit ClpA</fullName>
    </submittedName>
</protein>